<keyword evidence="4" id="KW-0106">Calcium</keyword>
<keyword evidence="2" id="KW-0479">Metal-binding</keyword>
<gene>
    <name evidence="6" type="ORF">QQ008_01470</name>
</gene>
<dbReference type="RefSeq" id="WP_346750027.1">
    <property type="nucleotide sequence ID" value="NZ_JAUJEA010000001.1"/>
</dbReference>
<dbReference type="PANTHER" id="PTHR42693">
    <property type="entry name" value="ARYLSULFATASE FAMILY MEMBER"/>
    <property type="match status" value="1"/>
</dbReference>
<keyword evidence="3" id="KW-0378">Hydrolase</keyword>
<evidence type="ECO:0000313" key="6">
    <source>
        <dbReference type="EMBL" id="MDN5199999.1"/>
    </source>
</evidence>
<dbReference type="InterPro" id="IPR000917">
    <property type="entry name" value="Sulfatase_N"/>
</dbReference>
<dbReference type="PANTHER" id="PTHR42693:SF53">
    <property type="entry name" value="ENDO-4-O-SULFATASE"/>
    <property type="match status" value="1"/>
</dbReference>
<evidence type="ECO:0000256" key="1">
    <source>
        <dbReference type="ARBA" id="ARBA00008779"/>
    </source>
</evidence>
<comment type="caution">
    <text evidence="6">The sequence shown here is derived from an EMBL/GenBank/DDBJ whole genome shotgun (WGS) entry which is preliminary data.</text>
</comment>
<evidence type="ECO:0000259" key="5">
    <source>
        <dbReference type="Pfam" id="PF00884"/>
    </source>
</evidence>
<sequence>MMHKTTKTTFIFALFLILIQVSCTDSRVSEEPKKPNIIYILADDLGYAELGCYGQELIETPNIDALASNGIRFTDHYAGAPVCAPSRCVLLTGQHAGHAYIRGNDEWAARGEVWNFAKAVEDPNLEGQRPIPDSIPTIGDILQEAGYKTAIVGKWGLGAPLTDGIPNNRGFDFFYGYNCQRQAHTLHPKHLWRNNEKVWLDNDLVVPGTKLDSTADPQNIESYSNYFQKDYAPKLMLDEALGFMEKNKDNPFFLYFATPLTHAPLQVPQEYVDKYVEKFGDEEPYLGNRGYFPNRYPRATYAAMVTYLDQQVGEIVKKLKELGEYENTLIIFSSDNGPTYNGGTDSPFFDSAKPFKSGYGWGKGFTHEGGIRVPMIASWEGKIAPGTTTGHISAFWDVLPTLAEVADVKAPDNIDGVSFLPTLLGDNRQTKHEFLYWEFPSYQGQQAVRFGDWKGIRKNIFKGNMEIALYNLKEDPAEQQDVAEENPDIVEKISQIMKNEHTSAHIDRFKIEQLGDVKNTD</sequence>
<evidence type="ECO:0000256" key="4">
    <source>
        <dbReference type="ARBA" id="ARBA00022837"/>
    </source>
</evidence>
<comment type="similarity">
    <text evidence="1">Belongs to the sulfatase family.</text>
</comment>
<proteinExistence type="inferred from homology"/>
<dbReference type="Gene3D" id="3.30.1120.10">
    <property type="match status" value="1"/>
</dbReference>
<dbReference type="CDD" id="cd16145">
    <property type="entry name" value="ARS_like"/>
    <property type="match status" value="1"/>
</dbReference>
<dbReference type="Pfam" id="PF00884">
    <property type="entry name" value="Sulfatase"/>
    <property type="match status" value="1"/>
</dbReference>
<dbReference type="InterPro" id="IPR017850">
    <property type="entry name" value="Alkaline_phosphatase_core_sf"/>
</dbReference>
<feature type="domain" description="Sulfatase N-terminal" evidence="5">
    <location>
        <begin position="35"/>
        <end position="408"/>
    </location>
</feature>
<dbReference type="PROSITE" id="PS00523">
    <property type="entry name" value="SULFATASE_1"/>
    <property type="match status" value="1"/>
</dbReference>
<dbReference type="InterPro" id="IPR024607">
    <property type="entry name" value="Sulfatase_CS"/>
</dbReference>
<dbReference type="InterPro" id="IPR050738">
    <property type="entry name" value="Sulfatase"/>
</dbReference>
<reference evidence="6" key="1">
    <citation type="submission" date="2023-06" db="EMBL/GenBank/DDBJ databases">
        <title>Genomic of Parafulvivirga corallium.</title>
        <authorList>
            <person name="Wang G."/>
        </authorList>
    </citation>
    <scope>NUCLEOTIDE SEQUENCE</scope>
    <source>
        <strain evidence="6">BMA10</strain>
    </source>
</reference>
<evidence type="ECO:0000256" key="3">
    <source>
        <dbReference type="ARBA" id="ARBA00022801"/>
    </source>
</evidence>
<accession>A0ABT8KH19</accession>
<dbReference type="EMBL" id="JAUJEA010000001">
    <property type="protein sequence ID" value="MDN5199999.1"/>
    <property type="molecule type" value="Genomic_DNA"/>
</dbReference>
<protein>
    <submittedName>
        <fullName evidence="6">Arylsulfatase</fullName>
    </submittedName>
</protein>
<dbReference type="Proteomes" id="UP001172082">
    <property type="component" value="Unassembled WGS sequence"/>
</dbReference>
<keyword evidence="7" id="KW-1185">Reference proteome</keyword>
<name>A0ABT8KH19_9BACT</name>
<dbReference type="SUPFAM" id="SSF53649">
    <property type="entry name" value="Alkaline phosphatase-like"/>
    <property type="match status" value="1"/>
</dbReference>
<evidence type="ECO:0000256" key="2">
    <source>
        <dbReference type="ARBA" id="ARBA00022723"/>
    </source>
</evidence>
<evidence type="ECO:0000313" key="7">
    <source>
        <dbReference type="Proteomes" id="UP001172082"/>
    </source>
</evidence>
<organism evidence="6 7">
    <name type="scientific">Splendidivirga corallicola</name>
    <dbReference type="NCBI Taxonomy" id="3051826"/>
    <lineage>
        <taxon>Bacteria</taxon>
        <taxon>Pseudomonadati</taxon>
        <taxon>Bacteroidota</taxon>
        <taxon>Cytophagia</taxon>
        <taxon>Cytophagales</taxon>
        <taxon>Splendidivirgaceae</taxon>
        <taxon>Splendidivirga</taxon>
    </lineage>
</organism>
<dbReference type="Gene3D" id="3.40.720.10">
    <property type="entry name" value="Alkaline Phosphatase, subunit A"/>
    <property type="match status" value="1"/>
</dbReference>